<reference evidence="2" key="1">
    <citation type="submission" date="2021-06" db="EMBL/GenBank/DDBJ databases">
        <authorList>
            <person name="Kallberg Y."/>
            <person name="Tangrot J."/>
            <person name="Rosling A."/>
        </authorList>
    </citation>
    <scope>NUCLEOTIDE SEQUENCE</scope>
    <source>
        <strain evidence="2">UK204</strain>
    </source>
</reference>
<dbReference type="SUPFAM" id="SSF52047">
    <property type="entry name" value="RNI-like"/>
    <property type="match status" value="1"/>
</dbReference>
<gene>
    <name evidence="2" type="ORF">FCALED_LOCUS1400</name>
</gene>
<dbReference type="SUPFAM" id="SSF81383">
    <property type="entry name" value="F-box domain"/>
    <property type="match status" value="1"/>
</dbReference>
<dbReference type="Proteomes" id="UP000789570">
    <property type="component" value="Unassembled WGS sequence"/>
</dbReference>
<dbReference type="CDD" id="cd09917">
    <property type="entry name" value="F-box_SF"/>
    <property type="match status" value="1"/>
</dbReference>
<dbReference type="Gene3D" id="3.80.10.10">
    <property type="entry name" value="Ribonuclease Inhibitor"/>
    <property type="match status" value="1"/>
</dbReference>
<proteinExistence type="predicted"/>
<comment type="caution">
    <text evidence="2">The sequence shown here is derived from an EMBL/GenBank/DDBJ whole genome shotgun (WGS) entry which is preliminary data.</text>
</comment>
<dbReference type="EMBL" id="CAJVPQ010000180">
    <property type="protein sequence ID" value="CAG8454156.1"/>
    <property type="molecule type" value="Genomic_DNA"/>
</dbReference>
<dbReference type="InterPro" id="IPR036047">
    <property type="entry name" value="F-box-like_dom_sf"/>
</dbReference>
<dbReference type="InterPro" id="IPR032675">
    <property type="entry name" value="LRR_dom_sf"/>
</dbReference>
<dbReference type="GO" id="GO:0019005">
    <property type="term" value="C:SCF ubiquitin ligase complex"/>
    <property type="evidence" value="ECO:0007669"/>
    <property type="project" value="TreeGrafter"/>
</dbReference>
<dbReference type="OrthoDB" id="2307523at2759"/>
<dbReference type="PANTHER" id="PTHR13318">
    <property type="entry name" value="PARTNER OF PAIRED, ISOFORM B-RELATED"/>
    <property type="match status" value="1"/>
</dbReference>
<dbReference type="AlphaFoldDB" id="A0A9N8YT41"/>
<dbReference type="GO" id="GO:0031146">
    <property type="term" value="P:SCF-dependent proteasomal ubiquitin-dependent protein catabolic process"/>
    <property type="evidence" value="ECO:0007669"/>
    <property type="project" value="TreeGrafter"/>
</dbReference>
<name>A0A9N8YT41_9GLOM</name>
<feature type="domain" description="F-box" evidence="1">
    <location>
        <begin position="3"/>
        <end position="46"/>
    </location>
</feature>
<dbReference type="Pfam" id="PF12937">
    <property type="entry name" value="F-box-like"/>
    <property type="match status" value="1"/>
</dbReference>
<dbReference type="InterPro" id="IPR001810">
    <property type="entry name" value="F-box_dom"/>
</dbReference>
<protein>
    <submittedName>
        <fullName evidence="2">15427_t:CDS:1</fullName>
    </submittedName>
</protein>
<keyword evidence="3" id="KW-1185">Reference proteome</keyword>
<accession>A0A9N8YT41</accession>
<evidence type="ECO:0000313" key="2">
    <source>
        <dbReference type="EMBL" id="CAG8454156.1"/>
    </source>
</evidence>
<sequence length="555" mass="63832">MTCLPVECIREILEYLYDDTISLHSCLLVNRSWCEITIPILWRNPFGRDLTAKRYILLINTYMSRLSMEERGSIDSTIEKSTFDYSTFLRVFDCEKILLAFRCWAIPFSSFSLFKPLIQHFIYNSPKFDRVDFKKNMLFNDNIFLFPGARQSFAKLRSCNFFGEYTKGLIDSCAGMANDIRYITFRCLEPQHSNGDDLVTSDSSMDGLAHLIRSQKHLKKIILSDGRLNTIFKNEVFDSLTTQSNTLTVIKFLSINFHERFPLDQLLTCKNLKVLKIVNCRNYGNEVIITGKTHQFRQLKAITFSSSRLPFELYRKLISLAGDSLQTVILMGKVFMDTPPLPNPFTNNNNTSARFNSISTSSSSFILEPFVEFCPNIKQILACVNESQLAYLPSLLRSCRNLKRLSLYDSKYQSRSFHTSVKDMQSINVEDLLARVGQSIPSSLIKFNINMNWNFSAEVFGLFLQNINKTLSSTVPLSDGTRKGMMVTRSIQLQRLSLQFCTCITDEHLEMFYKYPVKSLNTLKIRGAEGVSEDGFRKFADFFGDCVSVPQKFRK</sequence>
<evidence type="ECO:0000259" key="1">
    <source>
        <dbReference type="Pfam" id="PF12937"/>
    </source>
</evidence>
<evidence type="ECO:0000313" key="3">
    <source>
        <dbReference type="Proteomes" id="UP000789570"/>
    </source>
</evidence>
<organism evidence="2 3">
    <name type="scientific">Funneliformis caledonium</name>
    <dbReference type="NCBI Taxonomy" id="1117310"/>
    <lineage>
        <taxon>Eukaryota</taxon>
        <taxon>Fungi</taxon>
        <taxon>Fungi incertae sedis</taxon>
        <taxon>Mucoromycota</taxon>
        <taxon>Glomeromycotina</taxon>
        <taxon>Glomeromycetes</taxon>
        <taxon>Glomerales</taxon>
        <taxon>Glomeraceae</taxon>
        <taxon>Funneliformis</taxon>
    </lineage>
</organism>